<dbReference type="AlphaFoldDB" id="A0A975HHG7"/>
<protein>
    <submittedName>
        <fullName evidence="1">TIGR03899 family protein</fullName>
    </submittedName>
</protein>
<proteinExistence type="predicted"/>
<reference evidence="1" key="1">
    <citation type="submission" date="2021-03" db="EMBL/GenBank/DDBJ databases">
        <title>Description of Psychrosphaera ytuae sp. nov. isolated from deep sea sediment of South China Sea.</title>
        <authorList>
            <person name="Zhang J."/>
            <person name="Xu X.-D."/>
        </authorList>
    </citation>
    <scope>NUCLEOTIDE SEQUENCE</scope>
    <source>
        <strain evidence="1">MTZ26</strain>
    </source>
</reference>
<sequence length="295" mass="34019">MSNQPSSRTKYLNIVKQITGIDFEVTSTSQDINEQNIFHHLANDQVVLLRDPSQSISQRIHKREQLLEARQQYNLEQIFSLAVEYVKDDSLLERIDLDWVMKYIELAKNSFTPTLHELWAKILARELVKPGSFSHRSLKTLSELSTKEAKIFYHAVKLICRFGEEHSGRLITGIYKKPTLMSIFAANNKITVNLSKHGLNYSQLITLIEIGLIHQQEIESAAYQPKDELKVNYQGQTYDVAIKQKDVVFTYYKLTQAGYELSQLVKPAKDQKLIVDILSQFNQLVGNDVEVYNRV</sequence>
<dbReference type="KEGG" id="psym:J1N51_10495"/>
<gene>
    <name evidence="1" type="ORF">J1N51_10495</name>
</gene>
<accession>A0A975HHG7</accession>
<dbReference type="InterPro" id="IPR021254">
    <property type="entry name" value="DUF2806"/>
</dbReference>
<keyword evidence="2" id="KW-1185">Reference proteome</keyword>
<organism evidence="1 2">
    <name type="scientific">Psychrosphaera ytuae</name>
    <dbReference type="NCBI Taxonomy" id="2820710"/>
    <lineage>
        <taxon>Bacteria</taxon>
        <taxon>Pseudomonadati</taxon>
        <taxon>Pseudomonadota</taxon>
        <taxon>Gammaproteobacteria</taxon>
        <taxon>Alteromonadales</taxon>
        <taxon>Pseudoalteromonadaceae</taxon>
        <taxon>Psychrosphaera</taxon>
    </lineage>
</organism>
<dbReference type="EMBL" id="CP072110">
    <property type="protein sequence ID" value="QTH63166.1"/>
    <property type="molecule type" value="Genomic_DNA"/>
</dbReference>
<evidence type="ECO:0000313" key="1">
    <source>
        <dbReference type="EMBL" id="QTH63166.1"/>
    </source>
</evidence>
<dbReference type="Pfam" id="PF10987">
    <property type="entry name" value="DUF2806"/>
    <property type="match status" value="1"/>
</dbReference>
<evidence type="ECO:0000313" key="2">
    <source>
        <dbReference type="Proteomes" id="UP000682739"/>
    </source>
</evidence>
<dbReference type="NCBIfam" id="TIGR03899">
    <property type="entry name" value="TIGR03899 family protein"/>
    <property type="match status" value="1"/>
</dbReference>
<name>A0A975HHG7_9GAMM</name>
<dbReference type="RefSeq" id="WP_208831109.1">
    <property type="nucleotide sequence ID" value="NZ_CP072110.1"/>
</dbReference>
<dbReference type="Proteomes" id="UP000682739">
    <property type="component" value="Chromosome"/>
</dbReference>